<dbReference type="PROSITE" id="PS51257">
    <property type="entry name" value="PROKAR_LIPOPROTEIN"/>
    <property type="match status" value="1"/>
</dbReference>
<evidence type="ECO:0008006" key="4">
    <source>
        <dbReference type="Google" id="ProtNLM"/>
    </source>
</evidence>
<dbReference type="AlphaFoldDB" id="A0A1N7QAE9"/>
<gene>
    <name evidence="2" type="ORF">SAMN05421686_11721</name>
</gene>
<dbReference type="InterPro" id="IPR008023">
    <property type="entry name" value="DUF748"/>
</dbReference>
<dbReference type="STRING" id="484498.SAMN05421686_11721"/>
<dbReference type="OrthoDB" id="9771783at2"/>
<name>A0A1N7QAE9_9GAMM</name>
<sequence length="370" mass="41283">MAKRHYRRWLGYGLLILLACLIIIHLFLPLIVKHILNDRMADMGDYTGHVEDVDLALYRGAYMLDDLNIQKISEDKQPVPFFRTQRIDISVSWKALIKGYVLADVRFQSPELNFVDSASDEGDQAGQGTDWRQTLTSLVPVTINRVDIDNGVIAFRNFESTPPVNIQVTEVQASASNLTNVSGVNGTRVARLSATGLMLNHADISVKAQFDPFKKKDFVMAGKINKFSLPMLNPLAQVYASFDFKSGTGELVTEVQADNGELRGYIRPILNDVDVLNWKQDVEEQGDGPFQVTWEGATGLTAAIFTDGDTEQIATQIDLNGTLDDPEISTWDTIVNIIRNAFVEAYNDRFDGIFEEATNEQPEVEDISAE</sequence>
<keyword evidence="1" id="KW-0472">Membrane</keyword>
<keyword evidence="3" id="KW-1185">Reference proteome</keyword>
<dbReference type="RefSeq" id="WP_076518166.1">
    <property type="nucleotide sequence ID" value="NZ_FTOH01000017.1"/>
</dbReference>
<keyword evidence="1" id="KW-1133">Transmembrane helix</keyword>
<dbReference type="EMBL" id="FTOH01000017">
    <property type="protein sequence ID" value="SIT19825.1"/>
    <property type="molecule type" value="Genomic_DNA"/>
</dbReference>
<evidence type="ECO:0000256" key="1">
    <source>
        <dbReference type="SAM" id="Phobius"/>
    </source>
</evidence>
<accession>A0A1N7QAE9</accession>
<keyword evidence="1" id="KW-0812">Transmembrane</keyword>
<dbReference type="Proteomes" id="UP000185639">
    <property type="component" value="Unassembled WGS sequence"/>
</dbReference>
<protein>
    <recommendedName>
        <fullName evidence="4">DUF748 domain-containing protein</fullName>
    </recommendedName>
</protein>
<organism evidence="2 3">
    <name type="scientific">Thalassolituus maritimus</name>
    <dbReference type="NCBI Taxonomy" id="484498"/>
    <lineage>
        <taxon>Bacteria</taxon>
        <taxon>Pseudomonadati</taxon>
        <taxon>Pseudomonadota</taxon>
        <taxon>Gammaproteobacteria</taxon>
        <taxon>Oceanospirillales</taxon>
        <taxon>Oceanospirillaceae</taxon>
        <taxon>Thalassolituus</taxon>
    </lineage>
</organism>
<proteinExistence type="predicted"/>
<evidence type="ECO:0000313" key="2">
    <source>
        <dbReference type="EMBL" id="SIT19825.1"/>
    </source>
</evidence>
<evidence type="ECO:0000313" key="3">
    <source>
        <dbReference type="Proteomes" id="UP000185639"/>
    </source>
</evidence>
<feature type="transmembrane region" description="Helical" evidence="1">
    <location>
        <begin position="12"/>
        <end position="32"/>
    </location>
</feature>
<dbReference type="Pfam" id="PF05359">
    <property type="entry name" value="DUF748"/>
    <property type="match status" value="2"/>
</dbReference>
<reference evidence="3" key="1">
    <citation type="submission" date="2017-01" db="EMBL/GenBank/DDBJ databases">
        <authorList>
            <person name="Varghese N."/>
            <person name="Submissions S."/>
        </authorList>
    </citation>
    <scope>NUCLEOTIDE SEQUENCE [LARGE SCALE GENOMIC DNA]</scope>
    <source>
        <strain evidence="3">DSM 24913</strain>
    </source>
</reference>